<keyword evidence="3" id="KW-1185">Reference proteome</keyword>
<proteinExistence type="predicted"/>
<reference evidence="2" key="1">
    <citation type="submission" date="2022-07" db="EMBL/GenBank/DDBJ databases">
        <authorList>
            <person name="Trinca V."/>
            <person name="Uliana J.V.C."/>
            <person name="Torres T.T."/>
            <person name="Ward R.J."/>
            <person name="Monesi N."/>
        </authorList>
    </citation>
    <scope>NUCLEOTIDE SEQUENCE</scope>
    <source>
        <strain evidence="2">HSMRA1968</strain>
        <tissue evidence="2">Whole embryos</tissue>
    </source>
</reference>
<name>A0A9Q0N5L3_9DIPT</name>
<dbReference type="Proteomes" id="UP001151699">
    <property type="component" value="Chromosome B"/>
</dbReference>
<dbReference type="EMBL" id="WJQU01000002">
    <property type="protein sequence ID" value="KAJ6643969.1"/>
    <property type="molecule type" value="Genomic_DNA"/>
</dbReference>
<evidence type="ECO:0000313" key="3">
    <source>
        <dbReference type="Proteomes" id="UP001151699"/>
    </source>
</evidence>
<sequence>MKFFGWIFLLVKLTVLVVTIEGSLHTWGEKDHGYGLDVISLETKLVDYVSTTPKDFRIVYQYIPNYVDRPSYIGINVNGESDGSIRHSTIRQWYKFYEEFKEVPVITAIIHPHNTYNFQANLTIYKKLTYSLELGPSNNKSFKFLYMRDAHSSVKPYVQTSIGQRQSGDQLLHFESKIVRNYTKFPLRVFSYDGTESNEYLTCSRTAMALVNQSYVGDQEFNSVVYDMNSERFAANFSVYGIKSMSRPNGFLRIL</sequence>
<feature type="signal peptide" evidence="1">
    <location>
        <begin position="1"/>
        <end position="22"/>
    </location>
</feature>
<evidence type="ECO:0000256" key="1">
    <source>
        <dbReference type="SAM" id="SignalP"/>
    </source>
</evidence>
<keyword evidence="1" id="KW-0732">Signal</keyword>
<comment type="caution">
    <text evidence="2">The sequence shown here is derived from an EMBL/GenBank/DDBJ whole genome shotgun (WGS) entry which is preliminary data.</text>
</comment>
<organism evidence="2 3">
    <name type="scientific">Pseudolycoriella hygida</name>
    <dbReference type="NCBI Taxonomy" id="35572"/>
    <lineage>
        <taxon>Eukaryota</taxon>
        <taxon>Metazoa</taxon>
        <taxon>Ecdysozoa</taxon>
        <taxon>Arthropoda</taxon>
        <taxon>Hexapoda</taxon>
        <taxon>Insecta</taxon>
        <taxon>Pterygota</taxon>
        <taxon>Neoptera</taxon>
        <taxon>Endopterygota</taxon>
        <taxon>Diptera</taxon>
        <taxon>Nematocera</taxon>
        <taxon>Sciaroidea</taxon>
        <taxon>Sciaridae</taxon>
        <taxon>Pseudolycoriella</taxon>
    </lineage>
</organism>
<dbReference type="AlphaFoldDB" id="A0A9Q0N5L3"/>
<accession>A0A9Q0N5L3</accession>
<gene>
    <name evidence="2" type="ORF">Bhyg_08934</name>
</gene>
<evidence type="ECO:0000313" key="2">
    <source>
        <dbReference type="EMBL" id="KAJ6643969.1"/>
    </source>
</evidence>
<protein>
    <submittedName>
        <fullName evidence="2">Uncharacterized protein</fullName>
    </submittedName>
</protein>
<dbReference type="OrthoDB" id="7787989at2759"/>
<feature type="chain" id="PRO_5040362044" evidence="1">
    <location>
        <begin position="23"/>
        <end position="255"/>
    </location>
</feature>